<protein>
    <submittedName>
        <fullName evidence="1">Uncharacterized protein</fullName>
    </submittedName>
</protein>
<comment type="caution">
    <text evidence="1">The sequence shown here is derived from an EMBL/GenBank/DDBJ whole genome shotgun (WGS) entry which is preliminary data.</text>
</comment>
<reference evidence="1 2" key="1">
    <citation type="submission" date="2024-09" db="EMBL/GenBank/DDBJ databases">
        <authorList>
            <person name="Sun Q."/>
            <person name="Mori K."/>
        </authorList>
    </citation>
    <scope>NUCLEOTIDE SEQUENCE [LARGE SCALE GENOMIC DNA]</scope>
    <source>
        <strain evidence="1 2">JCM 3323</strain>
    </source>
</reference>
<accession>A0ABV5QFE6</accession>
<keyword evidence="2" id="KW-1185">Reference proteome</keyword>
<dbReference type="RefSeq" id="WP_346118263.1">
    <property type="nucleotide sequence ID" value="NZ_BAAAXC010000005.1"/>
</dbReference>
<name>A0ABV5QFE6_9ACTN</name>
<evidence type="ECO:0000313" key="2">
    <source>
        <dbReference type="Proteomes" id="UP001589646"/>
    </source>
</evidence>
<sequence>MSEMNESLADALLEKLTHHAEHAPVYELRQPSVTELVERAHQWGGRVLGTPIDRDAPRIDLCHRTDSTVIRLPEGGTVKIYHASGAMMIARRLEPVSHTFGSQVDHERVIERATEVIEGLDIPTRPVSGERIEVERLWQINAQGMTQRGDVGKPVVCRVVSAFRRYVDDFPVWGRASVFVKLAANDLVESVGVDWRERITEAVDHVRLIEPNDAVRCVLAELAVNTPGHLPEIDEYEPELFAVGYFSLPKRRPQGFLQPVYVAALRARGDTTMSRLVVVPGAVAAYESLSRIAAAPPHEAART</sequence>
<proteinExistence type="predicted"/>
<evidence type="ECO:0000313" key="1">
    <source>
        <dbReference type="EMBL" id="MFB9533633.1"/>
    </source>
</evidence>
<organism evidence="1 2">
    <name type="scientific">Nonomuraea roseola</name>
    <dbReference type="NCBI Taxonomy" id="46179"/>
    <lineage>
        <taxon>Bacteria</taxon>
        <taxon>Bacillati</taxon>
        <taxon>Actinomycetota</taxon>
        <taxon>Actinomycetes</taxon>
        <taxon>Streptosporangiales</taxon>
        <taxon>Streptosporangiaceae</taxon>
        <taxon>Nonomuraea</taxon>
    </lineage>
</organism>
<dbReference type="EMBL" id="JBHMCE010000019">
    <property type="protein sequence ID" value="MFB9533633.1"/>
    <property type="molecule type" value="Genomic_DNA"/>
</dbReference>
<dbReference type="Proteomes" id="UP001589646">
    <property type="component" value="Unassembled WGS sequence"/>
</dbReference>
<gene>
    <name evidence="1" type="ORF">ACFFRN_44175</name>
</gene>